<evidence type="ECO:0000313" key="5">
    <source>
        <dbReference type="Proteomes" id="UP000265140"/>
    </source>
</evidence>
<dbReference type="InterPro" id="IPR039257">
    <property type="entry name" value="BTLA"/>
</dbReference>
<dbReference type="InterPro" id="IPR036179">
    <property type="entry name" value="Ig-like_dom_sf"/>
</dbReference>
<dbReference type="SMART" id="SM00409">
    <property type="entry name" value="IG"/>
    <property type="match status" value="1"/>
</dbReference>
<feature type="transmembrane region" description="Helical" evidence="2">
    <location>
        <begin position="117"/>
        <end position="142"/>
    </location>
</feature>
<feature type="compositionally biased region" description="Basic residues" evidence="1">
    <location>
        <begin position="164"/>
        <end position="178"/>
    </location>
</feature>
<dbReference type="Ensembl" id="ENSELUT00000107606.1">
    <property type="protein sequence ID" value="ENSELUP00000095814.1"/>
    <property type="gene ID" value="ENSELUG00000041807.1"/>
</dbReference>
<dbReference type="PANTHER" id="PTHR37996">
    <property type="entry name" value="B- AND T-LYMPHOCYTE ATTENUATOR"/>
    <property type="match status" value="1"/>
</dbReference>
<feature type="region of interest" description="Disordered" evidence="1">
    <location>
        <begin position="156"/>
        <end position="198"/>
    </location>
</feature>
<dbReference type="InterPro" id="IPR013783">
    <property type="entry name" value="Ig-like_fold"/>
</dbReference>
<protein>
    <recommendedName>
        <fullName evidence="3">Ig-like domain-containing protein</fullName>
    </recommendedName>
</protein>
<dbReference type="InterPro" id="IPR007110">
    <property type="entry name" value="Ig-like_dom"/>
</dbReference>
<name>A0AAY5L3W4_ESOLU</name>
<sequence>IFLIKVQRNTVWKASLGDYLEINCPVIICTNSSSILWKKMNGSDWIPVNRTALIEIKWLRSRNNGTSFLVFQRIDVKDSGLYQCTLVSAVSHSINVTVTGKKMINCSSHLILIVIGLWHYVYISAGIAVFVIMVITISMLLIRGCKGKILTMTTSPSFELSPRPKPRPHHSQSPRPHQHQVTLNPDYIYDNTPAKGPRRLHQNPVQDAANQVFVPVDSDCTYDNMVVKEEESGIMYAALNHQVKPRTTPRSKQPQEECSEYAAIRVS</sequence>
<evidence type="ECO:0000259" key="3">
    <source>
        <dbReference type="PROSITE" id="PS50835"/>
    </source>
</evidence>
<reference evidence="4 5" key="1">
    <citation type="submission" date="2020-02" db="EMBL/GenBank/DDBJ databases">
        <title>Esox lucius (northern pike) genome, fEsoLuc1, primary haplotype.</title>
        <authorList>
            <person name="Myers G."/>
            <person name="Karagic N."/>
            <person name="Meyer A."/>
            <person name="Pippel M."/>
            <person name="Reichard M."/>
            <person name="Winkler S."/>
            <person name="Tracey A."/>
            <person name="Sims Y."/>
            <person name="Howe K."/>
            <person name="Rhie A."/>
            <person name="Formenti G."/>
            <person name="Durbin R."/>
            <person name="Fedrigo O."/>
            <person name="Jarvis E.D."/>
        </authorList>
    </citation>
    <scope>NUCLEOTIDE SEQUENCE [LARGE SCALE GENOMIC DNA]</scope>
</reference>
<dbReference type="SUPFAM" id="SSF48726">
    <property type="entry name" value="Immunoglobulin"/>
    <property type="match status" value="1"/>
</dbReference>
<dbReference type="PROSITE" id="PS50835">
    <property type="entry name" value="IG_LIKE"/>
    <property type="match status" value="1"/>
</dbReference>
<reference evidence="4" key="3">
    <citation type="submission" date="2025-09" db="UniProtKB">
        <authorList>
            <consortium name="Ensembl"/>
        </authorList>
    </citation>
    <scope>IDENTIFICATION</scope>
</reference>
<proteinExistence type="predicted"/>
<feature type="region of interest" description="Disordered" evidence="1">
    <location>
        <begin position="245"/>
        <end position="267"/>
    </location>
</feature>
<keyword evidence="2" id="KW-0812">Transmembrane</keyword>
<dbReference type="InterPro" id="IPR003599">
    <property type="entry name" value="Ig_sub"/>
</dbReference>
<dbReference type="GeneTree" id="ENSGT01030000235355"/>
<keyword evidence="2" id="KW-0472">Membrane</keyword>
<evidence type="ECO:0000256" key="2">
    <source>
        <dbReference type="SAM" id="Phobius"/>
    </source>
</evidence>
<evidence type="ECO:0000313" key="4">
    <source>
        <dbReference type="Ensembl" id="ENSELUP00000095814.1"/>
    </source>
</evidence>
<evidence type="ECO:0000256" key="1">
    <source>
        <dbReference type="SAM" id="MobiDB-lite"/>
    </source>
</evidence>
<dbReference type="GO" id="GO:0002768">
    <property type="term" value="P:immune response-regulating cell surface receptor signaling pathway"/>
    <property type="evidence" value="ECO:0007669"/>
    <property type="project" value="InterPro"/>
</dbReference>
<dbReference type="Gene3D" id="2.60.40.10">
    <property type="entry name" value="Immunoglobulins"/>
    <property type="match status" value="1"/>
</dbReference>
<dbReference type="PANTHER" id="PTHR37996:SF1">
    <property type="entry name" value="B- AND T-LYMPHOCYTE ATTENUATOR"/>
    <property type="match status" value="1"/>
</dbReference>
<organism evidence="4 5">
    <name type="scientific">Esox lucius</name>
    <name type="common">Northern pike</name>
    <dbReference type="NCBI Taxonomy" id="8010"/>
    <lineage>
        <taxon>Eukaryota</taxon>
        <taxon>Metazoa</taxon>
        <taxon>Chordata</taxon>
        <taxon>Craniata</taxon>
        <taxon>Vertebrata</taxon>
        <taxon>Euteleostomi</taxon>
        <taxon>Actinopterygii</taxon>
        <taxon>Neopterygii</taxon>
        <taxon>Teleostei</taxon>
        <taxon>Protacanthopterygii</taxon>
        <taxon>Esociformes</taxon>
        <taxon>Esocidae</taxon>
        <taxon>Esox</taxon>
    </lineage>
</organism>
<dbReference type="GO" id="GO:0005886">
    <property type="term" value="C:plasma membrane"/>
    <property type="evidence" value="ECO:0007669"/>
    <property type="project" value="InterPro"/>
</dbReference>
<accession>A0AAY5L3W4</accession>
<dbReference type="Proteomes" id="UP000265140">
    <property type="component" value="Chromosome 22"/>
</dbReference>
<keyword evidence="5" id="KW-1185">Reference proteome</keyword>
<keyword evidence="2" id="KW-1133">Transmembrane helix</keyword>
<reference evidence="4" key="2">
    <citation type="submission" date="2025-08" db="UniProtKB">
        <authorList>
            <consortium name="Ensembl"/>
        </authorList>
    </citation>
    <scope>IDENTIFICATION</scope>
</reference>
<dbReference type="GO" id="GO:0038023">
    <property type="term" value="F:signaling receptor activity"/>
    <property type="evidence" value="ECO:0007669"/>
    <property type="project" value="InterPro"/>
</dbReference>
<gene>
    <name evidence="4" type="primary">ARRDC4</name>
</gene>
<feature type="domain" description="Ig-like" evidence="3">
    <location>
        <begin position="17"/>
        <end position="97"/>
    </location>
</feature>
<dbReference type="AlphaFoldDB" id="A0AAY5L3W4"/>